<dbReference type="GO" id="GO:0042834">
    <property type="term" value="F:peptidoglycan binding"/>
    <property type="evidence" value="ECO:0007669"/>
    <property type="project" value="InterPro"/>
</dbReference>
<dbReference type="Gene3D" id="3.30.70.1070">
    <property type="entry name" value="Sporulation related repeat"/>
    <property type="match status" value="1"/>
</dbReference>
<keyword evidence="5" id="KW-1185">Reference proteome</keyword>
<evidence type="ECO:0000256" key="1">
    <source>
        <dbReference type="SAM" id="MobiDB-lite"/>
    </source>
</evidence>
<dbReference type="Pfam" id="PF08238">
    <property type="entry name" value="Sel1"/>
    <property type="match status" value="2"/>
</dbReference>
<dbReference type="InterPro" id="IPR006597">
    <property type="entry name" value="Sel1-like"/>
</dbReference>
<dbReference type="PROSITE" id="PS51724">
    <property type="entry name" value="SPOR"/>
    <property type="match status" value="1"/>
</dbReference>
<dbReference type="Pfam" id="PF05036">
    <property type="entry name" value="SPOR"/>
    <property type="match status" value="1"/>
</dbReference>
<reference evidence="4 5" key="1">
    <citation type="submission" date="2020-08" db="EMBL/GenBank/DDBJ databases">
        <title>Genomic Encyclopedia of Type Strains, Phase IV (KMG-IV): sequencing the most valuable type-strain genomes for metagenomic binning, comparative biology and taxonomic classification.</title>
        <authorList>
            <person name="Goeker M."/>
        </authorList>
    </citation>
    <scope>NUCLEOTIDE SEQUENCE [LARGE SCALE GENOMIC DNA]</scope>
    <source>
        <strain evidence="4 5">DSM 26189</strain>
    </source>
</reference>
<gene>
    <name evidence="4" type="ORF">GGR43_001074</name>
</gene>
<feature type="domain" description="SPOR" evidence="3">
    <location>
        <begin position="303"/>
        <end position="382"/>
    </location>
</feature>
<keyword evidence="4" id="KW-0132">Cell division</keyword>
<dbReference type="InterPro" id="IPR011990">
    <property type="entry name" value="TPR-like_helical_dom_sf"/>
</dbReference>
<keyword evidence="4" id="KW-0131">Cell cycle</keyword>
<dbReference type="RefSeq" id="WP_188070932.1">
    <property type="nucleotide sequence ID" value="NZ_JACIDT010000003.1"/>
</dbReference>
<keyword evidence="2" id="KW-0732">Signal</keyword>
<dbReference type="SUPFAM" id="SSF110997">
    <property type="entry name" value="Sporulation related repeat"/>
    <property type="match status" value="1"/>
</dbReference>
<protein>
    <submittedName>
        <fullName evidence="4">Cell division protein FtsN</fullName>
    </submittedName>
</protein>
<sequence>MTHHFPKSDFRRPALASALSPFLVLAALVAGASCAFADVKAGVDAWGQGDYAKAIQEWTPLAQAGDADAQFNLGQAYKLGRGVPASLDTALDYYRKAALQGHARAEDNYGLLLFQKNRRVEAMPYIQRSAERGEARAQYIYGVALFNGDLTAKDWPRAYAMMTRAAKADLPQATASLAQMNQYIPEEQRLKGLALAEEMDKQEQAAKFAALGAPLSAAPAAPLREPPRPLKQTALPPAETGTAVPAPTPAPSPPPVKAAPAKIAEAKPAPAKPASAPVAAQPKAAEAPKAPAKATPKPAAPVAAPKGKWRIQLGAFSAKARAESQWKLLTGKVGGLSAHSHYVEQSGAVSRLQAGPFATQEEAARLCAKVKAAGSDCLVKTM</sequence>
<dbReference type="SMART" id="SM00671">
    <property type="entry name" value="SEL1"/>
    <property type="match status" value="2"/>
</dbReference>
<feature type="compositionally biased region" description="Pro residues" evidence="1">
    <location>
        <begin position="246"/>
        <end position="257"/>
    </location>
</feature>
<dbReference type="InterPro" id="IPR036680">
    <property type="entry name" value="SPOR-like_sf"/>
</dbReference>
<evidence type="ECO:0000313" key="4">
    <source>
        <dbReference type="EMBL" id="MBB3925361.1"/>
    </source>
</evidence>
<feature type="chain" id="PRO_5030835587" evidence="2">
    <location>
        <begin position="38"/>
        <end position="382"/>
    </location>
</feature>
<feature type="region of interest" description="Disordered" evidence="1">
    <location>
        <begin position="219"/>
        <end position="306"/>
    </location>
</feature>
<name>A0A7W6FNR7_9SPHN</name>
<dbReference type="PANTHER" id="PTHR45011:SF1">
    <property type="entry name" value="DAP3-BINDING CELL DEATH ENHANCER 1"/>
    <property type="match status" value="1"/>
</dbReference>
<dbReference type="InterPro" id="IPR007730">
    <property type="entry name" value="SPOR-like_dom"/>
</dbReference>
<comment type="caution">
    <text evidence="4">The sequence shown here is derived from an EMBL/GenBank/DDBJ whole genome shotgun (WGS) entry which is preliminary data.</text>
</comment>
<dbReference type="AlphaFoldDB" id="A0A7W6FNR7"/>
<dbReference type="InterPro" id="IPR052748">
    <property type="entry name" value="ISR_Activator"/>
</dbReference>
<dbReference type="GO" id="GO:0051301">
    <property type="term" value="P:cell division"/>
    <property type="evidence" value="ECO:0007669"/>
    <property type="project" value="UniProtKB-KW"/>
</dbReference>
<dbReference type="Gene3D" id="1.25.40.10">
    <property type="entry name" value="Tetratricopeptide repeat domain"/>
    <property type="match status" value="1"/>
</dbReference>
<evidence type="ECO:0000256" key="2">
    <source>
        <dbReference type="SAM" id="SignalP"/>
    </source>
</evidence>
<dbReference type="SUPFAM" id="SSF81901">
    <property type="entry name" value="HCP-like"/>
    <property type="match status" value="1"/>
</dbReference>
<dbReference type="Proteomes" id="UP000571950">
    <property type="component" value="Unassembled WGS sequence"/>
</dbReference>
<accession>A0A7W6FNR7</accession>
<dbReference type="PROSITE" id="PS51257">
    <property type="entry name" value="PROKAR_LIPOPROTEIN"/>
    <property type="match status" value="1"/>
</dbReference>
<proteinExistence type="predicted"/>
<dbReference type="EMBL" id="JACIDT010000003">
    <property type="protein sequence ID" value="MBB3925361.1"/>
    <property type="molecule type" value="Genomic_DNA"/>
</dbReference>
<dbReference type="PANTHER" id="PTHR45011">
    <property type="entry name" value="DAP3-BINDING CELL DEATH ENHANCER 1"/>
    <property type="match status" value="1"/>
</dbReference>
<feature type="compositionally biased region" description="Low complexity" evidence="1">
    <location>
        <begin position="258"/>
        <end position="306"/>
    </location>
</feature>
<evidence type="ECO:0000313" key="5">
    <source>
        <dbReference type="Proteomes" id="UP000571950"/>
    </source>
</evidence>
<organism evidence="4 5">
    <name type="scientific">Sphingobium jiangsuense</name>
    <dbReference type="NCBI Taxonomy" id="870476"/>
    <lineage>
        <taxon>Bacteria</taxon>
        <taxon>Pseudomonadati</taxon>
        <taxon>Pseudomonadota</taxon>
        <taxon>Alphaproteobacteria</taxon>
        <taxon>Sphingomonadales</taxon>
        <taxon>Sphingomonadaceae</taxon>
        <taxon>Sphingobium</taxon>
    </lineage>
</organism>
<feature type="compositionally biased region" description="Low complexity" evidence="1">
    <location>
        <begin position="236"/>
        <end position="245"/>
    </location>
</feature>
<evidence type="ECO:0000259" key="3">
    <source>
        <dbReference type="PROSITE" id="PS51724"/>
    </source>
</evidence>
<feature type="signal peptide" evidence="2">
    <location>
        <begin position="1"/>
        <end position="37"/>
    </location>
</feature>